<evidence type="ECO:0000313" key="2">
    <source>
        <dbReference type="Proteomes" id="UP000826271"/>
    </source>
</evidence>
<protein>
    <submittedName>
        <fullName evidence="1">Uncharacterized protein</fullName>
    </submittedName>
</protein>
<accession>A0AAV6WFP5</accession>
<comment type="caution">
    <text evidence="1">The sequence shown here is derived from an EMBL/GenBank/DDBJ whole genome shotgun (WGS) entry which is preliminary data.</text>
</comment>
<name>A0AAV6WFP5_9LAMI</name>
<proteinExistence type="predicted"/>
<reference evidence="1" key="1">
    <citation type="submission" date="2019-10" db="EMBL/GenBank/DDBJ databases">
        <authorList>
            <person name="Zhang R."/>
            <person name="Pan Y."/>
            <person name="Wang J."/>
            <person name="Ma R."/>
            <person name="Yu S."/>
        </authorList>
    </citation>
    <scope>NUCLEOTIDE SEQUENCE</scope>
    <source>
        <strain evidence="1">LA-IB0</strain>
        <tissue evidence="1">Leaf</tissue>
    </source>
</reference>
<evidence type="ECO:0000313" key="1">
    <source>
        <dbReference type="EMBL" id="KAG8365740.1"/>
    </source>
</evidence>
<sequence>MVLNLVFEKHLILHHGEIYLVSCVAVEKGGTYSKRELPRVGLNCNIDEYESGIGWRVVAKVGKAGDDLLQMRGRRGAENLIKKLENHSMNKIQISIILRVTGLLKVVKSIMSISLKGSIVPYVGVALGLIRFVSEVQLDKKLLSNFSQKVPNCDYAHDFLRNIAVWEKLKKVRIVGANIVVKSALHDGSKEVSSSSPLKFDKIVEDDTLPQALTQVNGDDQPMDFEEYSILEKEIYLVAGEMRCYILRKAC</sequence>
<dbReference type="EMBL" id="WHWC01000017">
    <property type="protein sequence ID" value="KAG8365740.1"/>
    <property type="molecule type" value="Genomic_DNA"/>
</dbReference>
<keyword evidence="2" id="KW-1185">Reference proteome</keyword>
<dbReference type="Proteomes" id="UP000826271">
    <property type="component" value="Unassembled WGS sequence"/>
</dbReference>
<dbReference type="AlphaFoldDB" id="A0AAV6WFP5"/>
<gene>
    <name evidence="1" type="ORF">BUALT_Bualt17G0003300</name>
</gene>
<organism evidence="1 2">
    <name type="scientific">Buddleja alternifolia</name>
    <dbReference type="NCBI Taxonomy" id="168488"/>
    <lineage>
        <taxon>Eukaryota</taxon>
        <taxon>Viridiplantae</taxon>
        <taxon>Streptophyta</taxon>
        <taxon>Embryophyta</taxon>
        <taxon>Tracheophyta</taxon>
        <taxon>Spermatophyta</taxon>
        <taxon>Magnoliopsida</taxon>
        <taxon>eudicotyledons</taxon>
        <taxon>Gunneridae</taxon>
        <taxon>Pentapetalae</taxon>
        <taxon>asterids</taxon>
        <taxon>lamiids</taxon>
        <taxon>Lamiales</taxon>
        <taxon>Scrophulariaceae</taxon>
        <taxon>Buddlejeae</taxon>
        <taxon>Buddleja</taxon>
    </lineage>
</organism>